<dbReference type="AlphaFoldDB" id="K6XPL8"/>
<feature type="transmembrane region" description="Helical" evidence="1">
    <location>
        <begin position="40"/>
        <end position="62"/>
    </location>
</feature>
<evidence type="ECO:0000256" key="1">
    <source>
        <dbReference type="SAM" id="Phobius"/>
    </source>
</evidence>
<organism evidence="2 3">
    <name type="scientific">Aliiglaciecola lipolytica E3</name>
    <dbReference type="NCBI Taxonomy" id="1127673"/>
    <lineage>
        <taxon>Bacteria</taxon>
        <taxon>Pseudomonadati</taxon>
        <taxon>Pseudomonadota</taxon>
        <taxon>Gammaproteobacteria</taxon>
        <taxon>Alteromonadales</taxon>
        <taxon>Alteromonadaceae</taxon>
        <taxon>Aliiglaciecola</taxon>
    </lineage>
</organism>
<dbReference type="PANTHER" id="PTHR35519">
    <property type="entry name" value="MEMBRANE PROTEINS"/>
    <property type="match status" value="1"/>
</dbReference>
<reference evidence="2 3" key="1">
    <citation type="journal article" date="2017" name="Antonie Van Leeuwenhoek">
        <title>Rhizobium rhizosphaerae sp. nov., a novel species isolated from rice rhizosphere.</title>
        <authorList>
            <person name="Zhao J.J."/>
            <person name="Zhang J."/>
            <person name="Zhang R.J."/>
            <person name="Zhang C.W."/>
            <person name="Yin H.Q."/>
            <person name="Zhang X.X."/>
        </authorList>
    </citation>
    <scope>NUCLEOTIDE SEQUENCE [LARGE SCALE GENOMIC DNA]</scope>
    <source>
        <strain evidence="2 3">E3</strain>
    </source>
</reference>
<dbReference type="Pfam" id="PF13430">
    <property type="entry name" value="DUF4112"/>
    <property type="match status" value="1"/>
</dbReference>
<dbReference type="PANTHER" id="PTHR35519:SF2">
    <property type="entry name" value="PH DOMAIN PROTEIN"/>
    <property type="match status" value="1"/>
</dbReference>
<evidence type="ECO:0008006" key="4">
    <source>
        <dbReference type="Google" id="ProtNLM"/>
    </source>
</evidence>
<evidence type="ECO:0000313" key="3">
    <source>
        <dbReference type="Proteomes" id="UP000006334"/>
    </source>
</evidence>
<dbReference type="EMBL" id="BAEN01000022">
    <property type="protein sequence ID" value="GAC13626.1"/>
    <property type="molecule type" value="Genomic_DNA"/>
</dbReference>
<protein>
    <recommendedName>
        <fullName evidence="4">DUF4112 domain-containing protein</fullName>
    </recommendedName>
</protein>
<dbReference type="OrthoDB" id="513552at2"/>
<evidence type="ECO:0000313" key="2">
    <source>
        <dbReference type="EMBL" id="GAC13626.1"/>
    </source>
</evidence>
<dbReference type="STRING" id="1127673.GLIP_0984"/>
<keyword evidence="1" id="KW-0472">Membrane</keyword>
<gene>
    <name evidence="2" type="ORF">GLIP_0984</name>
</gene>
<name>K6XPL8_9ALTE</name>
<accession>K6XPL8</accession>
<keyword evidence="1" id="KW-0812">Transmembrane</keyword>
<keyword evidence="1" id="KW-1133">Transmembrane helix</keyword>
<proteinExistence type="predicted"/>
<sequence length="139" mass="15297">MSTEATVEAPKSLLVAQKLANLSDTAVRIPFTEVKFGLDFLIGLIPGIGDGIMLIVGAIIIVMGKSMGLPTPLIIKMLRNSLIDFLLGLIPLIGDVADIFYKSNQANVRIMERWWVSQNKAAIDAQTQEKLTKWQESEK</sequence>
<keyword evidence="3" id="KW-1185">Reference proteome</keyword>
<dbReference type="eggNOG" id="ENOG5032RYR">
    <property type="taxonomic scope" value="Bacteria"/>
</dbReference>
<feature type="transmembrane region" description="Helical" evidence="1">
    <location>
        <begin position="82"/>
        <end position="101"/>
    </location>
</feature>
<dbReference type="RefSeq" id="WP_008843443.1">
    <property type="nucleotide sequence ID" value="NZ_BAEN01000022.1"/>
</dbReference>
<dbReference type="InterPro" id="IPR025187">
    <property type="entry name" value="DUF4112"/>
</dbReference>
<comment type="caution">
    <text evidence="2">The sequence shown here is derived from an EMBL/GenBank/DDBJ whole genome shotgun (WGS) entry which is preliminary data.</text>
</comment>
<dbReference type="Proteomes" id="UP000006334">
    <property type="component" value="Unassembled WGS sequence"/>
</dbReference>